<dbReference type="OrthoDB" id="2150604at2759"/>
<dbReference type="EMBL" id="KV878354">
    <property type="protein sequence ID" value="OJJ43063.1"/>
    <property type="molecule type" value="Genomic_DNA"/>
</dbReference>
<dbReference type="VEuPathDB" id="FungiDB:ASPZODRAFT_1209589"/>
<evidence type="ECO:0000313" key="1">
    <source>
        <dbReference type="EMBL" id="OJJ43063.1"/>
    </source>
</evidence>
<reference evidence="2" key="1">
    <citation type="journal article" date="2017" name="Genome Biol.">
        <title>Comparative genomics reveals high biological diversity and specific adaptations in the industrially and medically important fungal genus Aspergillus.</title>
        <authorList>
            <person name="de Vries R.P."/>
            <person name="Riley R."/>
            <person name="Wiebenga A."/>
            <person name="Aguilar-Osorio G."/>
            <person name="Amillis S."/>
            <person name="Uchima C.A."/>
            <person name="Anderluh G."/>
            <person name="Asadollahi M."/>
            <person name="Askin M."/>
            <person name="Barry K."/>
            <person name="Battaglia E."/>
            <person name="Bayram O."/>
            <person name="Benocci T."/>
            <person name="Braus-Stromeyer S.A."/>
            <person name="Caldana C."/>
            <person name="Canovas D."/>
            <person name="Cerqueira G.C."/>
            <person name="Chen F."/>
            <person name="Chen W."/>
            <person name="Choi C."/>
            <person name="Clum A."/>
            <person name="Dos Santos R.A."/>
            <person name="Damasio A.R."/>
            <person name="Diallinas G."/>
            <person name="Emri T."/>
            <person name="Fekete E."/>
            <person name="Flipphi M."/>
            <person name="Freyberg S."/>
            <person name="Gallo A."/>
            <person name="Gournas C."/>
            <person name="Habgood R."/>
            <person name="Hainaut M."/>
            <person name="Harispe M.L."/>
            <person name="Henrissat B."/>
            <person name="Hilden K.S."/>
            <person name="Hope R."/>
            <person name="Hossain A."/>
            <person name="Karabika E."/>
            <person name="Karaffa L."/>
            <person name="Karanyi Z."/>
            <person name="Krasevec N."/>
            <person name="Kuo A."/>
            <person name="Kusch H."/>
            <person name="LaButti K."/>
            <person name="Lagendijk E.L."/>
            <person name="Lapidus A."/>
            <person name="Levasseur A."/>
            <person name="Lindquist E."/>
            <person name="Lipzen A."/>
            <person name="Logrieco A.F."/>
            <person name="MacCabe A."/>
            <person name="Maekelae M.R."/>
            <person name="Malavazi I."/>
            <person name="Melin P."/>
            <person name="Meyer V."/>
            <person name="Mielnichuk N."/>
            <person name="Miskei M."/>
            <person name="Molnar A.P."/>
            <person name="Mule G."/>
            <person name="Ngan C.Y."/>
            <person name="Orejas M."/>
            <person name="Orosz E."/>
            <person name="Ouedraogo J.P."/>
            <person name="Overkamp K.M."/>
            <person name="Park H.-S."/>
            <person name="Perrone G."/>
            <person name="Piumi F."/>
            <person name="Punt P.J."/>
            <person name="Ram A.F."/>
            <person name="Ramon A."/>
            <person name="Rauscher S."/>
            <person name="Record E."/>
            <person name="Riano-Pachon D.M."/>
            <person name="Robert V."/>
            <person name="Roehrig J."/>
            <person name="Ruller R."/>
            <person name="Salamov A."/>
            <person name="Salih N.S."/>
            <person name="Samson R.A."/>
            <person name="Sandor E."/>
            <person name="Sanguinetti M."/>
            <person name="Schuetze T."/>
            <person name="Sepcic K."/>
            <person name="Shelest E."/>
            <person name="Sherlock G."/>
            <person name="Sophianopoulou V."/>
            <person name="Squina F.M."/>
            <person name="Sun H."/>
            <person name="Susca A."/>
            <person name="Todd R.B."/>
            <person name="Tsang A."/>
            <person name="Unkles S.E."/>
            <person name="van de Wiele N."/>
            <person name="van Rossen-Uffink D."/>
            <person name="Oliveira J.V."/>
            <person name="Vesth T.C."/>
            <person name="Visser J."/>
            <person name="Yu J.-H."/>
            <person name="Zhou M."/>
            <person name="Andersen M.R."/>
            <person name="Archer D.B."/>
            <person name="Baker S.E."/>
            <person name="Benoit I."/>
            <person name="Brakhage A.A."/>
            <person name="Braus G.H."/>
            <person name="Fischer R."/>
            <person name="Frisvad J.C."/>
            <person name="Goldman G.H."/>
            <person name="Houbraken J."/>
            <person name="Oakley B."/>
            <person name="Pocsi I."/>
            <person name="Scazzocchio C."/>
            <person name="Seiboth B."/>
            <person name="vanKuyk P.A."/>
            <person name="Wortman J."/>
            <person name="Dyer P.S."/>
            <person name="Grigoriev I.V."/>
        </authorList>
    </citation>
    <scope>NUCLEOTIDE SEQUENCE [LARGE SCALE GENOMIC DNA]</scope>
    <source>
        <strain evidence="2">CBS 506.65</strain>
    </source>
</reference>
<keyword evidence="2" id="KW-1185">Reference proteome</keyword>
<name>A0A1L9S7E9_9EURO</name>
<accession>A0A1L9S7E9</accession>
<evidence type="ECO:0000313" key="2">
    <source>
        <dbReference type="Proteomes" id="UP000184188"/>
    </source>
</evidence>
<sequence>MAFINKALLKQYVYFGREAGLWTGAKIMTPLETKLRLVAFSPTVSAALKNACRQNRTTTTAALQVIIAHALLSHLPREFTKLKG</sequence>
<dbReference type="STRING" id="1073090.A0A1L9S7E9"/>
<organism evidence="1 2">
    <name type="scientific">Penicilliopsis zonata CBS 506.65</name>
    <dbReference type="NCBI Taxonomy" id="1073090"/>
    <lineage>
        <taxon>Eukaryota</taxon>
        <taxon>Fungi</taxon>
        <taxon>Dikarya</taxon>
        <taxon>Ascomycota</taxon>
        <taxon>Pezizomycotina</taxon>
        <taxon>Eurotiomycetes</taxon>
        <taxon>Eurotiomycetidae</taxon>
        <taxon>Eurotiales</taxon>
        <taxon>Aspergillaceae</taxon>
        <taxon>Penicilliopsis</taxon>
    </lineage>
</organism>
<gene>
    <name evidence="1" type="ORF">ASPZODRAFT_1209589</name>
</gene>
<protein>
    <submittedName>
        <fullName evidence="1">Uncharacterized protein</fullName>
    </submittedName>
</protein>
<proteinExistence type="predicted"/>
<dbReference type="GeneID" id="34607740"/>
<dbReference type="AlphaFoldDB" id="A0A1L9S7E9"/>
<dbReference type="RefSeq" id="XP_022577573.1">
    <property type="nucleotide sequence ID" value="XM_022721275.1"/>
</dbReference>
<dbReference type="Proteomes" id="UP000184188">
    <property type="component" value="Unassembled WGS sequence"/>
</dbReference>